<comment type="caution">
    <text evidence="1">The sequence shown here is derived from an EMBL/GenBank/DDBJ whole genome shotgun (WGS) entry which is preliminary data.</text>
</comment>
<gene>
    <name evidence="1" type="ORF">WJX74_008411</name>
</gene>
<dbReference type="AlphaFoldDB" id="A0AAW1QVQ4"/>
<accession>A0AAW1QVQ4</accession>
<evidence type="ECO:0000313" key="2">
    <source>
        <dbReference type="Proteomes" id="UP001438707"/>
    </source>
</evidence>
<sequence length="120" mass="12694">MGVGPEELNAAGEVILAMQEELEDLEASLAKFVGHKTSSPFNEGQLANFTQLNDPATAASSFSSRLVPLLAAGIACKPEKEGGHLDEDTKRLPTAELLKPGSMTMRLSSVSGYVRSSQAF</sequence>
<reference evidence="1 2" key="1">
    <citation type="journal article" date="2024" name="Nat. Commun.">
        <title>Phylogenomics reveals the evolutionary origins of lichenization in chlorophyte algae.</title>
        <authorList>
            <person name="Puginier C."/>
            <person name="Libourel C."/>
            <person name="Otte J."/>
            <person name="Skaloud P."/>
            <person name="Haon M."/>
            <person name="Grisel S."/>
            <person name="Petersen M."/>
            <person name="Berrin J.G."/>
            <person name="Delaux P.M."/>
            <person name="Dal Grande F."/>
            <person name="Keller J."/>
        </authorList>
    </citation>
    <scope>NUCLEOTIDE SEQUENCE [LARGE SCALE GENOMIC DNA]</scope>
    <source>
        <strain evidence="1 2">SAG 2145</strain>
    </source>
</reference>
<evidence type="ECO:0000313" key="1">
    <source>
        <dbReference type="EMBL" id="KAK9825589.1"/>
    </source>
</evidence>
<protein>
    <submittedName>
        <fullName evidence="1">Uncharacterized protein</fullName>
    </submittedName>
</protein>
<keyword evidence="2" id="KW-1185">Reference proteome</keyword>
<proteinExistence type="predicted"/>
<organism evidence="1 2">
    <name type="scientific">Apatococcus lobatus</name>
    <dbReference type="NCBI Taxonomy" id="904363"/>
    <lineage>
        <taxon>Eukaryota</taxon>
        <taxon>Viridiplantae</taxon>
        <taxon>Chlorophyta</taxon>
        <taxon>core chlorophytes</taxon>
        <taxon>Trebouxiophyceae</taxon>
        <taxon>Chlorellales</taxon>
        <taxon>Chlorellaceae</taxon>
        <taxon>Apatococcus</taxon>
    </lineage>
</organism>
<name>A0AAW1QVQ4_9CHLO</name>
<dbReference type="EMBL" id="JALJOS010000024">
    <property type="protein sequence ID" value="KAK9825589.1"/>
    <property type="molecule type" value="Genomic_DNA"/>
</dbReference>
<dbReference type="Proteomes" id="UP001438707">
    <property type="component" value="Unassembled WGS sequence"/>
</dbReference>